<comment type="subunit">
    <text evidence="4">Homodimer.</text>
</comment>
<evidence type="ECO:0000256" key="6">
    <source>
        <dbReference type="PIRSR" id="PIRSR001430-2"/>
    </source>
</evidence>
<dbReference type="InterPro" id="IPR001406">
    <property type="entry name" value="PsdUridine_synth_TruA"/>
</dbReference>
<evidence type="ECO:0000313" key="9">
    <source>
        <dbReference type="EMBL" id="SFC73692.1"/>
    </source>
</evidence>
<dbReference type="InterPro" id="IPR020103">
    <property type="entry name" value="PsdUridine_synth_cat_dom_sf"/>
</dbReference>
<feature type="binding site" evidence="4 6">
    <location>
        <position position="111"/>
    </location>
    <ligand>
        <name>substrate</name>
    </ligand>
</feature>
<dbReference type="InterPro" id="IPR020094">
    <property type="entry name" value="TruA/RsuA/RluB/E/F_N"/>
</dbReference>
<dbReference type="CDD" id="cd02570">
    <property type="entry name" value="PseudoU_synth_EcTruA"/>
    <property type="match status" value="1"/>
</dbReference>
<dbReference type="OrthoDB" id="9811823at2"/>
<gene>
    <name evidence="4" type="primary">truA</name>
    <name evidence="9" type="ORF">SAMN05421780_10917</name>
</gene>
<dbReference type="Proteomes" id="UP000199514">
    <property type="component" value="Unassembled WGS sequence"/>
</dbReference>
<dbReference type="PIRSF" id="PIRSF001430">
    <property type="entry name" value="tRNA_psdUrid_synth"/>
    <property type="match status" value="1"/>
</dbReference>
<evidence type="ECO:0000256" key="1">
    <source>
        <dbReference type="ARBA" id="ARBA00009375"/>
    </source>
</evidence>
<dbReference type="HAMAP" id="MF_00171">
    <property type="entry name" value="TruA"/>
    <property type="match status" value="1"/>
</dbReference>
<protein>
    <recommendedName>
        <fullName evidence="4">tRNA pseudouridine synthase A</fullName>
        <ecNumber evidence="4">5.4.99.12</ecNumber>
    </recommendedName>
    <alternativeName>
        <fullName evidence="4">tRNA pseudouridine(38-40) synthase</fullName>
    </alternativeName>
    <alternativeName>
        <fullName evidence="4">tRNA pseudouridylate synthase I</fullName>
    </alternativeName>
    <alternativeName>
        <fullName evidence="4">tRNA-uridine isomerase I</fullName>
    </alternativeName>
</protein>
<feature type="active site" description="Nucleophile" evidence="4 5">
    <location>
        <position position="52"/>
    </location>
</feature>
<dbReference type="Pfam" id="PF01416">
    <property type="entry name" value="PseudoU_synth_1"/>
    <property type="match status" value="2"/>
</dbReference>
<dbReference type="Gene3D" id="3.30.70.660">
    <property type="entry name" value="Pseudouridine synthase I, catalytic domain, C-terminal subdomain"/>
    <property type="match status" value="1"/>
</dbReference>
<keyword evidence="10" id="KW-1185">Reference proteome</keyword>
<dbReference type="NCBIfam" id="TIGR00071">
    <property type="entry name" value="hisT_truA"/>
    <property type="match status" value="1"/>
</dbReference>
<sequence length="251" mass="28606">MRYFIDVAYKGTNYHGWQKQENARTVQEVLELALGKLLRCERVETLGSGRTDTGVHALQQLVHFDIPIVIADPSRFVYQLNAILPPDIAANGLWLVADTAHARFDAISRSYQYHICTRKIPFLPNERYCFTRPVEVKKMNEAAAVLLQHQDFEAFSKVKTEVNNFLCHITRAQWQQPDAHSLVFHISANRFLRGMVRAIVGTLLEVGVGRMSVEEFEQIILSRNRNKAGRSAPPEGLFLSEVVYPTEVLKI</sequence>
<reference evidence="9 10" key="1">
    <citation type="submission" date="2016-10" db="EMBL/GenBank/DDBJ databases">
        <authorList>
            <person name="de Groot N.N."/>
        </authorList>
    </citation>
    <scope>NUCLEOTIDE SEQUENCE [LARGE SCALE GENOMIC DNA]</scope>
    <source>
        <strain evidence="9 10">DSM 6793</strain>
    </source>
</reference>
<evidence type="ECO:0000256" key="7">
    <source>
        <dbReference type="RuleBase" id="RU003792"/>
    </source>
</evidence>
<comment type="function">
    <text evidence="4">Formation of pseudouridine at positions 38, 39 and 40 in the anticodon stem and loop of transfer RNAs.</text>
</comment>
<dbReference type="AlphaFoldDB" id="A0A1I1LMB1"/>
<dbReference type="GO" id="GO:0160147">
    <property type="term" value="F:tRNA pseudouridine(38-40) synthase activity"/>
    <property type="evidence" value="ECO:0007669"/>
    <property type="project" value="UniProtKB-EC"/>
</dbReference>
<feature type="domain" description="Pseudouridine synthase I TruA alpha/beta" evidence="8">
    <location>
        <begin position="146"/>
        <end position="245"/>
    </location>
</feature>
<accession>A0A1I1LMB1</accession>
<dbReference type="InterPro" id="IPR020097">
    <property type="entry name" value="PsdUridine_synth_TruA_a/b_dom"/>
</dbReference>
<evidence type="ECO:0000259" key="8">
    <source>
        <dbReference type="Pfam" id="PF01416"/>
    </source>
</evidence>
<dbReference type="PANTHER" id="PTHR11142">
    <property type="entry name" value="PSEUDOURIDYLATE SYNTHASE"/>
    <property type="match status" value="1"/>
</dbReference>
<evidence type="ECO:0000256" key="5">
    <source>
        <dbReference type="PIRSR" id="PIRSR001430-1"/>
    </source>
</evidence>
<proteinExistence type="inferred from homology"/>
<keyword evidence="3 4" id="KW-0413">Isomerase</keyword>
<comment type="caution">
    <text evidence="4">Lacks conserved residue(s) required for the propagation of feature annotation.</text>
</comment>
<dbReference type="SUPFAM" id="SSF55120">
    <property type="entry name" value="Pseudouridine synthase"/>
    <property type="match status" value="1"/>
</dbReference>
<dbReference type="RefSeq" id="WP_091514384.1">
    <property type="nucleotide sequence ID" value="NZ_FOLE01000009.1"/>
</dbReference>
<dbReference type="InterPro" id="IPR020095">
    <property type="entry name" value="PsdUridine_synth_TruA_C"/>
</dbReference>
<dbReference type="EMBL" id="FOLE01000009">
    <property type="protein sequence ID" value="SFC73692.1"/>
    <property type="molecule type" value="Genomic_DNA"/>
</dbReference>
<dbReference type="FunFam" id="3.30.70.580:FF:000001">
    <property type="entry name" value="tRNA pseudouridine synthase A"/>
    <property type="match status" value="1"/>
</dbReference>
<comment type="catalytic activity">
    <reaction evidence="4 7">
        <text>uridine(38/39/40) in tRNA = pseudouridine(38/39/40) in tRNA</text>
        <dbReference type="Rhea" id="RHEA:22376"/>
        <dbReference type="Rhea" id="RHEA-COMP:10085"/>
        <dbReference type="Rhea" id="RHEA-COMP:10087"/>
        <dbReference type="ChEBI" id="CHEBI:65314"/>
        <dbReference type="ChEBI" id="CHEBI:65315"/>
        <dbReference type="EC" id="5.4.99.12"/>
    </reaction>
</comment>
<evidence type="ECO:0000256" key="4">
    <source>
        <dbReference type="HAMAP-Rule" id="MF_00171"/>
    </source>
</evidence>
<evidence type="ECO:0000256" key="3">
    <source>
        <dbReference type="ARBA" id="ARBA00023235"/>
    </source>
</evidence>
<dbReference type="Gene3D" id="3.30.70.580">
    <property type="entry name" value="Pseudouridine synthase I, catalytic domain, N-terminal subdomain"/>
    <property type="match status" value="1"/>
</dbReference>
<organism evidence="9 10">
    <name type="scientific">Flexibacter flexilis DSM 6793</name>
    <dbReference type="NCBI Taxonomy" id="927664"/>
    <lineage>
        <taxon>Bacteria</taxon>
        <taxon>Pseudomonadati</taxon>
        <taxon>Bacteroidota</taxon>
        <taxon>Cytophagia</taxon>
        <taxon>Cytophagales</taxon>
        <taxon>Flexibacteraceae</taxon>
        <taxon>Flexibacter</taxon>
    </lineage>
</organism>
<dbReference type="PANTHER" id="PTHR11142:SF0">
    <property type="entry name" value="TRNA PSEUDOURIDINE SYNTHASE-LIKE 1"/>
    <property type="match status" value="1"/>
</dbReference>
<dbReference type="GO" id="GO:0031119">
    <property type="term" value="P:tRNA pseudouridine synthesis"/>
    <property type="evidence" value="ECO:0007669"/>
    <property type="project" value="UniProtKB-UniRule"/>
</dbReference>
<keyword evidence="2 4" id="KW-0819">tRNA processing</keyword>
<dbReference type="STRING" id="927664.SAMN05421780_10917"/>
<evidence type="ECO:0000256" key="2">
    <source>
        <dbReference type="ARBA" id="ARBA00022694"/>
    </source>
</evidence>
<name>A0A1I1LMB1_9BACT</name>
<feature type="domain" description="Pseudouridine synthase I TruA alpha/beta" evidence="8">
    <location>
        <begin position="8"/>
        <end position="91"/>
    </location>
</feature>
<evidence type="ECO:0000313" key="10">
    <source>
        <dbReference type="Proteomes" id="UP000199514"/>
    </source>
</evidence>
<dbReference type="EC" id="5.4.99.12" evidence="4"/>
<dbReference type="GO" id="GO:0003723">
    <property type="term" value="F:RNA binding"/>
    <property type="evidence" value="ECO:0007669"/>
    <property type="project" value="InterPro"/>
</dbReference>
<comment type="similarity">
    <text evidence="1 4 7">Belongs to the tRNA pseudouridine synthase TruA family.</text>
</comment>